<sequence>MRVLLSLATNLDWPLQQLDVKISFLNGDLEKEVSMDSPPGFDGRFGSKVCKLKKSLYGLKQSPRACFEKFTQFVKNDIILIGNDMLEMNRLNQSLLSEFEIKDLVSLRYFLGMDVARSKK</sequence>
<evidence type="ECO:0000313" key="2">
    <source>
        <dbReference type="EMBL" id="RVW57784.1"/>
    </source>
</evidence>
<gene>
    <name evidence="2" type="primary">POLX_515</name>
    <name evidence="2" type="ORF">CK203_115166</name>
</gene>
<dbReference type="AlphaFoldDB" id="A0A438FCU8"/>
<comment type="caution">
    <text evidence="2">The sequence shown here is derived from an EMBL/GenBank/DDBJ whole genome shotgun (WGS) entry which is preliminary data.</text>
</comment>
<organism evidence="2 3">
    <name type="scientific">Vitis vinifera</name>
    <name type="common">Grape</name>
    <dbReference type="NCBI Taxonomy" id="29760"/>
    <lineage>
        <taxon>Eukaryota</taxon>
        <taxon>Viridiplantae</taxon>
        <taxon>Streptophyta</taxon>
        <taxon>Embryophyta</taxon>
        <taxon>Tracheophyta</taxon>
        <taxon>Spermatophyta</taxon>
        <taxon>Magnoliopsida</taxon>
        <taxon>eudicotyledons</taxon>
        <taxon>Gunneridae</taxon>
        <taxon>Pentapetalae</taxon>
        <taxon>rosids</taxon>
        <taxon>Vitales</taxon>
        <taxon>Vitaceae</taxon>
        <taxon>Viteae</taxon>
        <taxon>Vitis</taxon>
    </lineage>
</organism>
<protein>
    <submittedName>
        <fullName evidence="2">Retrovirus-related Pol polyprotein from transposon TNT 1-94</fullName>
    </submittedName>
</protein>
<dbReference type="Pfam" id="PF07727">
    <property type="entry name" value="RVT_2"/>
    <property type="match status" value="1"/>
</dbReference>
<dbReference type="EMBL" id="QGNW01001021">
    <property type="protein sequence ID" value="RVW57784.1"/>
    <property type="molecule type" value="Genomic_DNA"/>
</dbReference>
<name>A0A438FCU8_VITVI</name>
<reference evidence="2 3" key="1">
    <citation type="journal article" date="2018" name="PLoS Genet.">
        <title>Population sequencing reveals clonal diversity and ancestral inbreeding in the grapevine cultivar Chardonnay.</title>
        <authorList>
            <person name="Roach M.J."/>
            <person name="Johnson D.L."/>
            <person name="Bohlmann J."/>
            <person name="van Vuuren H.J."/>
            <person name="Jones S.J."/>
            <person name="Pretorius I.S."/>
            <person name="Schmidt S.A."/>
            <person name="Borneman A.R."/>
        </authorList>
    </citation>
    <scope>NUCLEOTIDE SEQUENCE [LARGE SCALE GENOMIC DNA]</scope>
    <source>
        <strain evidence="3">cv. Chardonnay</strain>
        <tissue evidence="2">Leaf</tissue>
    </source>
</reference>
<evidence type="ECO:0000313" key="3">
    <source>
        <dbReference type="Proteomes" id="UP000288805"/>
    </source>
</evidence>
<evidence type="ECO:0000259" key="1">
    <source>
        <dbReference type="Pfam" id="PF07727"/>
    </source>
</evidence>
<dbReference type="InterPro" id="IPR013103">
    <property type="entry name" value="RVT_2"/>
</dbReference>
<dbReference type="Proteomes" id="UP000288805">
    <property type="component" value="Unassembled WGS sequence"/>
</dbReference>
<accession>A0A438FCU8</accession>
<proteinExistence type="predicted"/>
<feature type="domain" description="Reverse transcriptase Ty1/copia-type" evidence="1">
    <location>
        <begin position="2"/>
        <end position="75"/>
    </location>
</feature>